<dbReference type="Gene3D" id="3.90.76.10">
    <property type="entry name" value="Dipeptide-binding Protein, Domain 1"/>
    <property type="match status" value="1"/>
</dbReference>
<feature type="domain" description="Solute-binding protein family 5" evidence="3">
    <location>
        <begin position="99"/>
        <end position="447"/>
    </location>
</feature>
<dbReference type="PANTHER" id="PTHR30290">
    <property type="entry name" value="PERIPLASMIC BINDING COMPONENT OF ABC TRANSPORTER"/>
    <property type="match status" value="1"/>
</dbReference>
<proteinExistence type="predicted"/>
<dbReference type="PROSITE" id="PS51318">
    <property type="entry name" value="TAT"/>
    <property type="match status" value="1"/>
</dbReference>
<evidence type="ECO:0000259" key="3">
    <source>
        <dbReference type="Pfam" id="PF00496"/>
    </source>
</evidence>
<dbReference type="PANTHER" id="PTHR30290:SF38">
    <property type="entry name" value="D,D-DIPEPTIDE-BINDING PERIPLASMIC PROTEIN DDPA-RELATED"/>
    <property type="match status" value="1"/>
</dbReference>
<dbReference type="PIRSF" id="PIRSF002741">
    <property type="entry name" value="MppA"/>
    <property type="match status" value="1"/>
</dbReference>
<organism evidence="4">
    <name type="scientific">marine metagenome</name>
    <dbReference type="NCBI Taxonomy" id="408172"/>
    <lineage>
        <taxon>unclassified sequences</taxon>
        <taxon>metagenomes</taxon>
        <taxon>ecological metagenomes</taxon>
    </lineage>
</organism>
<evidence type="ECO:0000256" key="1">
    <source>
        <dbReference type="ARBA" id="ARBA00022729"/>
    </source>
</evidence>
<dbReference type="Pfam" id="PF00496">
    <property type="entry name" value="SBP_bac_5"/>
    <property type="match status" value="1"/>
</dbReference>
<dbReference type="EMBL" id="UINC01006109">
    <property type="protein sequence ID" value="SVA25544.1"/>
    <property type="molecule type" value="Genomic_DNA"/>
</dbReference>
<dbReference type="InterPro" id="IPR000914">
    <property type="entry name" value="SBP_5_dom"/>
</dbReference>
<dbReference type="InterPro" id="IPR030678">
    <property type="entry name" value="Peptide/Ni-bd"/>
</dbReference>
<dbReference type="SUPFAM" id="SSF53850">
    <property type="entry name" value="Periplasmic binding protein-like II"/>
    <property type="match status" value="1"/>
</dbReference>
<accession>A0A381UC70</accession>
<dbReference type="GO" id="GO:0043190">
    <property type="term" value="C:ATP-binding cassette (ABC) transporter complex"/>
    <property type="evidence" value="ECO:0007669"/>
    <property type="project" value="InterPro"/>
</dbReference>
<dbReference type="GO" id="GO:0015833">
    <property type="term" value="P:peptide transport"/>
    <property type="evidence" value="ECO:0007669"/>
    <property type="project" value="TreeGrafter"/>
</dbReference>
<dbReference type="GO" id="GO:1904680">
    <property type="term" value="F:peptide transmembrane transporter activity"/>
    <property type="evidence" value="ECO:0007669"/>
    <property type="project" value="TreeGrafter"/>
</dbReference>
<keyword evidence="2" id="KW-0812">Transmembrane</keyword>
<evidence type="ECO:0000256" key="2">
    <source>
        <dbReference type="SAM" id="Phobius"/>
    </source>
</evidence>
<dbReference type="InterPro" id="IPR039424">
    <property type="entry name" value="SBP_5"/>
</dbReference>
<dbReference type="AlphaFoldDB" id="A0A381UC70"/>
<gene>
    <name evidence="4" type="ORF">METZ01_LOCUS78398</name>
</gene>
<protein>
    <recommendedName>
        <fullName evidence="3">Solute-binding protein family 5 domain-containing protein</fullName>
    </recommendedName>
</protein>
<dbReference type="GO" id="GO:0042597">
    <property type="term" value="C:periplasmic space"/>
    <property type="evidence" value="ECO:0007669"/>
    <property type="project" value="UniProtKB-ARBA"/>
</dbReference>
<dbReference type="InterPro" id="IPR006311">
    <property type="entry name" value="TAT_signal"/>
</dbReference>
<keyword evidence="1" id="KW-0732">Signal</keyword>
<feature type="transmembrane region" description="Helical" evidence="2">
    <location>
        <begin position="21"/>
        <end position="39"/>
    </location>
</feature>
<keyword evidence="2" id="KW-1133">Transmembrane helix</keyword>
<keyword evidence="2" id="KW-0472">Membrane</keyword>
<evidence type="ECO:0000313" key="4">
    <source>
        <dbReference type="EMBL" id="SVA25544.1"/>
    </source>
</evidence>
<dbReference type="Gene3D" id="3.10.105.10">
    <property type="entry name" value="Dipeptide-binding Protein, Domain 3"/>
    <property type="match status" value="1"/>
</dbReference>
<reference evidence="4" key="1">
    <citation type="submission" date="2018-05" db="EMBL/GenBank/DDBJ databases">
        <authorList>
            <person name="Lanie J.A."/>
            <person name="Ng W.-L."/>
            <person name="Kazmierczak K.M."/>
            <person name="Andrzejewski T.M."/>
            <person name="Davidsen T.M."/>
            <person name="Wayne K.J."/>
            <person name="Tettelin H."/>
            <person name="Glass J.I."/>
            <person name="Rusch D."/>
            <person name="Podicherti R."/>
            <person name="Tsui H.-C.T."/>
            <person name="Winkler M.E."/>
        </authorList>
    </citation>
    <scope>NUCLEOTIDE SEQUENCE</scope>
</reference>
<name>A0A381UC70_9ZZZZ</name>
<dbReference type="Gene3D" id="3.40.190.10">
    <property type="entry name" value="Periplasmic binding protein-like II"/>
    <property type="match status" value="1"/>
</dbReference>
<dbReference type="CDD" id="cd08503">
    <property type="entry name" value="PBP2_NikA_DppA_OppA_like_17"/>
    <property type="match status" value="1"/>
</dbReference>
<sequence length="537" mass="59743">MNDVKTLQQMHRDGRINRRNFLKVMGALGISAVAANKLLTASTVLAASPQRGGTLRLALTGGSSSDRLDPATFLDSYMINVGMGQLRNNLSELDENNQLIPELAESWDTSDGQNWVFNLRKGVEFHNGRSLVANDVVASIQHHLGEKTKSGAKGIVAQIKEIKADGKSRVIMKLEGPNADFPFLLTDYHLGICPANADGSIDWQSGIGTGGYKLDNYDPGVRTLTLRNANYWKSGRAHFDSVETLFIADTTARENGLVTGELDVITSPNLNTAERLGKKPGVEVFFTNGNQHCTLPMLSDRDPFNNNNLVMALKYAIDRQEWLDKIWFGHAALGNDIPIGPANRYRASESEIPQREYDLDKAKYYMKKAGLSSINLKLSVADTAFQDSDDAGVLFAEAARPAGINIEVVRKPNDGYWSNTWLKDSWVASYWGGRPTEDWMFSQVYSENAIATGWSETKFIHPKFEKLLVQARAELNDAKRREMYVEMQQIVHDNCSVIIPIFSAYGHASTNNVKRGANVASNWEFDGHKCAERWWMG</sequence>